<dbReference type="Gene3D" id="3.40.50.1000">
    <property type="entry name" value="HAD superfamily/HAD-like"/>
    <property type="match status" value="2"/>
</dbReference>
<dbReference type="Proteomes" id="UP000032564">
    <property type="component" value="Unassembled WGS sequence"/>
</dbReference>
<accession>A0ABR5D6T7</accession>
<keyword evidence="1" id="KW-0378">Hydrolase</keyword>
<name>A0ABR5D6T7_9HYPH</name>
<dbReference type="InterPro" id="IPR006356">
    <property type="entry name" value="HAD-SF_hydro_IIA_hyp3"/>
</dbReference>
<dbReference type="SUPFAM" id="SSF56784">
    <property type="entry name" value="HAD-like"/>
    <property type="match status" value="1"/>
</dbReference>
<sequence length="280" mass="29882">MSIAPYTTLAALAARYDAFLIDQFGVLRDDERAYPGANDALLHLKSSGKTIIILSNSGRSGDYNAERLVKLGFDRAGFDHFLTSGDVAHAILAREAAERSGRMRCLTISSGLDRNLADRLGFESVEDADIADIVIISGSEAETIPLSAYREKLEPAARRGVPCYCTNPDRHKLAPGGRVAPGAGSIALAYQELGGPVRWFGKPYPAIYEHAQSLLKNSSPGRIVCIGDSLEHDIAGASGAGLASCLVRTGILAEKPDTDLADIAAGYGVRPDFLMDRFTV</sequence>
<dbReference type="PANTHER" id="PTHR19288">
    <property type="entry name" value="4-NITROPHENYLPHOSPHATASE-RELATED"/>
    <property type="match status" value="1"/>
</dbReference>
<organism evidence="1 2">
    <name type="scientific">Agrobacterium arsenijevicii</name>
    <dbReference type="NCBI Taxonomy" id="1585697"/>
    <lineage>
        <taxon>Bacteria</taxon>
        <taxon>Pseudomonadati</taxon>
        <taxon>Pseudomonadota</taxon>
        <taxon>Alphaproteobacteria</taxon>
        <taxon>Hyphomicrobiales</taxon>
        <taxon>Rhizobiaceae</taxon>
        <taxon>Rhizobium/Agrobacterium group</taxon>
        <taxon>Agrobacterium</taxon>
    </lineage>
</organism>
<dbReference type="InterPro" id="IPR006357">
    <property type="entry name" value="HAD-SF_hydro_IIA"/>
</dbReference>
<protein>
    <submittedName>
        <fullName evidence="1">HAD family hydrolase</fullName>
    </submittedName>
</protein>
<gene>
    <name evidence="1" type="ORF">RP75_14500</name>
</gene>
<dbReference type="NCBIfam" id="TIGR01460">
    <property type="entry name" value="HAD-SF-IIA"/>
    <property type="match status" value="1"/>
</dbReference>
<keyword evidence="2" id="KW-1185">Reference proteome</keyword>
<dbReference type="PANTHER" id="PTHR19288:SF90">
    <property type="entry name" value="OS08G0542600 PROTEIN"/>
    <property type="match status" value="1"/>
</dbReference>
<dbReference type="InterPro" id="IPR023214">
    <property type="entry name" value="HAD_sf"/>
</dbReference>
<dbReference type="RefSeq" id="WP_045019576.1">
    <property type="nucleotide sequence ID" value="NZ_CP166105.1"/>
</dbReference>
<proteinExistence type="predicted"/>
<dbReference type="Pfam" id="PF13344">
    <property type="entry name" value="Hydrolase_6"/>
    <property type="match status" value="1"/>
</dbReference>
<dbReference type="NCBIfam" id="TIGR01459">
    <property type="entry name" value="HAD-SF-IIA-hyp4"/>
    <property type="match status" value="1"/>
</dbReference>
<comment type="caution">
    <text evidence="1">The sequence shown here is derived from an EMBL/GenBank/DDBJ whole genome shotgun (WGS) entry which is preliminary data.</text>
</comment>
<evidence type="ECO:0000313" key="1">
    <source>
        <dbReference type="EMBL" id="KJF72775.1"/>
    </source>
</evidence>
<dbReference type="InterPro" id="IPR036412">
    <property type="entry name" value="HAD-like_sf"/>
</dbReference>
<dbReference type="GO" id="GO:0016787">
    <property type="term" value="F:hydrolase activity"/>
    <property type="evidence" value="ECO:0007669"/>
    <property type="project" value="UniProtKB-KW"/>
</dbReference>
<reference evidence="1 2" key="1">
    <citation type="submission" date="2014-12" db="EMBL/GenBank/DDBJ databases">
        <authorList>
            <person name="Kuzmanovic N."/>
            <person name="Pulawska J."/>
            <person name="Obradovic A."/>
        </authorList>
    </citation>
    <scope>NUCLEOTIDE SEQUENCE [LARGE SCALE GENOMIC DNA]</scope>
    <source>
        <strain evidence="1 2">KFB 330</strain>
    </source>
</reference>
<evidence type="ECO:0000313" key="2">
    <source>
        <dbReference type="Proteomes" id="UP000032564"/>
    </source>
</evidence>
<dbReference type="Pfam" id="PF13242">
    <property type="entry name" value="Hydrolase_like"/>
    <property type="match status" value="1"/>
</dbReference>
<dbReference type="EMBL" id="JWIT01000008">
    <property type="protein sequence ID" value="KJF72775.1"/>
    <property type="molecule type" value="Genomic_DNA"/>
</dbReference>